<keyword evidence="3 6" id="KW-0812">Transmembrane</keyword>
<keyword evidence="4 6" id="KW-1133">Transmembrane helix</keyword>
<keyword evidence="2" id="KW-0813">Transport</keyword>
<sequence length="396" mass="43796">MSNQPTISKQKEVFHNENVEEIDPIAEKKLIRKIDLHLMSSVFILYLFSCVDRSNIGLAKIAGMEEDLGLTSDQYYTAVIAWVIGYTIAAVPSNMILSQTRPSLFIPVITFGWGAVAALLGVVQHQSHLIALRFLLGVFEAGFSPAVIFLISTWYRRSEHRRRHDSRNQSARALDSPGLPPSQPWVVPEELQLAQQRLLQDGMADPTGNGLDGETPMLVSFVKAVRDWRAWLLVPAYMSILGALAISYFYSTLIDGMGYSSTAAQYRTAPLYFVSLVVALLVRYFADHNLDKRGLFLAANLLVFLCFINMTIWTGNALGLSFATTALASVNRDMRAIMLALMNGIAALAQLYGSALFPAKDAPEYLVAFSVFAGTFAVGAILYGLADVLFKRYPYK</sequence>
<name>A0A9W9S3I2_9EURO</name>
<dbReference type="Gene3D" id="1.20.1250.20">
    <property type="entry name" value="MFS general substrate transporter like domains"/>
    <property type="match status" value="2"/>
</dbReference>
<evidence type="ECO:0000313" key="8">
    <source>
        <dbReference type="Proteomes" id="UP001147782"/>
    </source>
</evidence>
<feature type="transmembrane region" description="Helical" evidence="6">
    <location>
        <begin position="104"/>
        <end position="124"/>
    </location>
</feature>
<evidence type="ECO:0000313" key="7">
    <source>
        <dbReference type="EMBL" id="KAJ5370665.1"/>
    </source>
</evidence>
<feature type="transmembrane region" description="Helical" evidence="6">
    <location>
        <begin position="295"/>
        <end position="314"/>
    </location>
</feature>
<comment type="caution">
    <text evidence="7">The sequence shown here is derived from an EMBL/GenBank/DDBJ whole genome shotgun (WGS) entry which is preliminary data.</text>
</comment>
<dbReference type="RefSeq" id="XP_056555099.1">
    <property type="nucleotide sequence ID" value="XM_056699686.1"/>
</dbReference>
<reference evidence="7" key="1">
    <citation type="submission" date="2022-11" db="EMBL/GenBank/DDBJ databases">
        <authorList>
            <person name="Petersen C."/>
        </authorList>
    </citation>
    <scope>NUCLEOTIDE SEQUENCE</scope>
    <source>
        <strain evidence="7">IBT 29864</strain>
    </source>
</reference>
<evidence type="ECO:0000256" key="2">
    <source>
        <dbReference type="ARBA" id="ARBA00022448"/>
    </source>
</evidence>
<dbReference type="PANTHER" id="PTHR43791:SF38">
    <property type="entry name" value="MAJOR FACILITATOR SUPERFAMILY (MFS) PROFILE DOMAIN-CONTAINING PROTEIN"/>
    <property type="match status" value="1"/>
</dbReference>
<dbReference type="EMBL" id="JAPZBS010000005">
    <property type="protein sequence ID" value="KAJ5370665.1"/>
    <property type="molecule type" value="Genomic_DNA"/>
</dbReference>
<dbReference type="Proteomes" id="UP001147782">
    <property type="component" value="Unassembled WGS sequence"/>
</dbReference>
<protein>
    <recommendedName>
        <fullName evidence="9">Major facilitator superfamily (MFS) profile domain-containing protein</fullName>
    </recommendedName>
</protein>
<dbReference type="OrthoDB" id="2962993at2759"/>
<dbReference type="SUPFAM" id="SSF103473">
    <property type="entry name" value="MFS general substrate transporter"/>
    <property type="match status" value="2"/>
</dbReference>
<proteinExistence type="predicted"/>
<dbReference type="InterPro" id="IPR036259">
    <property type="entry name" value="MFS_trans_sf"/>
</dbReference>
<dbReference type="GeneID" id="81438865"/>
<feature type="transmembrane region" description="Helical" evidence="6">
    <location>
        <begin position="365"/>
        <end position="386"/>
    </location>
</feature>
<evidence type="ECO:0000256" key="1">
    <source>
        <dbReference type="ARBA" id="ARBA00004141"/>
    </source>
</evidence>
<dbReference type="GO" id="GO:0016020">
    <property type="term" value="C:membrane"/>
    <property type="evidence" value="ECO:0007669"/>
    <property type="project" value="UniProtKB-SubCell"/>
</dbReference>
<evidence type="ECO:0000256" key="5">
    <source>
        <dbReference type="ARBA" id="ARBA00023136"/>
    </source>
</evidence>
<reference evidence="7" key="2">
    <citation type="journal article" date="2023" name="IMA Fungus">
        <title>Comparative genomic study of the Penicillium genus elucidates a diverse pangenome and 15 lateral gene transfer events.</title>
        <authorList>
            <person name="Petersen C."/>
            <person name="Sorensen T."/>
            <person name="Nielsen M.R."/>
            <person name="Sondergaard T.E."/>
            <person name="Sorensen J.L."/>
            <person name="Fitzpatrick D.A."/>
            <person name="Frisvad J.C."/>
            <person name="Nielsen K.L."/>
        </authorList>
    </citation>
    <scope>NUCLEOTIDE SEQUENCE</scope>
    <source>
        <strain evidence="7">IBT 29864</strain>
    </source>
</reference>
<feature type="transmembrane region" description="Helical" evidence="6">
    <location>
        <begin position="36"/>
        <end position="56"/>
    </location>
</feature>
<accession>A0A9W9S3I2</accession>
<dbReference type="Pfam" id="PF07690">
    <property type="entry name" value="MFS_1"/>
    <property type="match status" value="1"/>
</dbReference>
<dbReference type="PANTHER" id="PTHR43791">
    <property type="entry name" value="PERMEASE-RELATED"/>
    <property type="match status" value="1"/>
</dbReference>
<evidence type="ECO:0008006" key="9">
    <source>
        <dbReference type="Google" id="ProtNLM"/>
    </source>
</evidence>
<gene>
    <name evidence="7" type="ORF">N7496_006757</name>
</gene>
<comment type="subcellular location">
    <subcellularLocation>
        <location evidence="1">Membrane</location>
        <topology evidence="1">Multi-pass membrane protein</topology>
    </subcellularLocation>
</comment>
<dbReference type="InterPro" id="IPR011701">
    <property type="entry name" value="MFS"/>
</dbReference>
<feature type="transmembrane region" description="Helical" evidence="6">
    <location>
        <begin position="130"/>
        <end position="155"/>
    </location>
</feature>
<feature type="transmembrane region" description="Helical" evidence="6">
    <location>
        <begin position="230"/>
        <end position="249"/>
    </location>
</feature>
<evidence type="ECO:0000256" key="4">
    <source>
        <dbReference type="ARBA" id="ARBA00022989"/>
    </source>
</evidence>
<organism evidence="7 8">
    <name type="scientific">Penicillium cataractarum</name>
    <dbReference type="NCBI Taxonomy" id="2100454"/>
    <lineage>
        <taxon>Eukaryota</taxon>
        <taxon>Fungi</taxon>
        <taxon>Dikarya</taxon>
        <taxon>Ascomycota</taxon>
        <taxon>Pezizomycotina</taxon>
        <taxon>Eurotiomycetes</taxon>
        <taxon>Eurotiomycetidae</taxon>
        <taxon>Eurotiales</taxon>
        <taxon>Aspergillaceae</taxon>
        <taxon>Penicillium</taxon>
    </lineage>
</organism>
<evidence type="ECO:0000256" key="3">
    <source>
        <dbReference type="ARBA" id="ARBA00022692"/>
    </source>
</evidence>
<keyword evidence="5 6" id="KW-0472">Membrane</keyword>
<feature type="transmembrane region" description="Helical" evidence="6">
    <location>
        <begin position="76"/>
        <end position="97"/>
    </location>
</feature>
<dbReference type="GO" id="GO:0022857">
    <property type="term" value="F:transmembrane transporter activity"/>
    <property type="evidence" value="ECO:0007669"/>
    <property type="project" value="InterPro"/>
</dbReference>
<keyword evidence="8" id="KW-1185">Reference proteome</keyword>
<dbReference type="AlphaFoldDB" id="A0A9W9S3I2"/>
<evidence type="ECO:0000256" key="6">
    <source>
        <dbReference type="SAM" id="Phobius"/>
    </source>
</evidence>
<feature type="transmembrane region" description="Helical" evidence="6">
    <location>
        <begin position="269"/>
        <end position="286"/>
    </location>
</feature>
<feature type="transmembrane region" description="Helical" evidence="6">
    <location>
        <begin position="334"/>
        <end position="353"/>
    </location>
</feature>